<organism evidence="3 4">
    <name type="scientific">Streptomyces fildesensis</name>
    <dbReference type="NCBI Taxonomy" id="375757"/>
    <lineage>
        <taxon>Bacteria</taxon>
        <taxon>Bacillati</taxon>
        <taxon>Actinomycetota</taxon>
        <taxon>Actinomycetes</taxon>
        <taxon>Kitasatosporales</taxon>
        <taxon>Streptomycetaceae</taxon>
        <taxon>Streptomyces</taxon>
    </lineage>
</organism>
<dbReference type="RefSeq" id="WP_399646739.1">
    <property type="nucleotide sequence ID" value="NZ_JBITYG010000002.1"/>
</dbReference>
<name>A0ABW8C4V6_9ACTN</name>
<reference evidence="3 4" key="1">
    <citation type="submission" date="2024-10" db="EMBL/GenBank/DDBJ databases">
        <title>The Natural Products Discovery Center: Release of the First 8490 Sequenced Strains for Exploring Actinobacteria Biosynthetic Diversity.</title>
        <authorList>
            <person name="Kalkreuter E."/>
            <person name="Kautsar S.A."/>
            <person name="Yang D."/>
            <person name="Bader C.D."/>
            <person name="Teijaro C.N."/>
            <person name="Fluegel L."/>
            <person name="Davis C.M."/>
            <person name="Simpson J.R."/>
            <person name="Lauterbach L."/>
            <person name="Steele A.D."/>
            <person name="Gui C."/>
            <person name="Meng S."/>
            <person name="Li G."/>
            <person name="Viehrig K."/>
            <person name="Ye F."/>
            <person name="Su P."/>
            <person name="Kiefer A.F."/>
            <person name="Nichols A."/>
            <person name="Cepeda A.J."/>
            <person name="Yan W."/>
            <person name="Fan B."/>
            <person name="Jiang Y."/>
            <person name="Adhikari A."/>
            <person name="Zheng C.-J."/>
            <person name="Schuster L."/>
            <person name="Cowan T.M."/>
            <person name="Smanski M.J."/>
            <person name="Chevrette M.G."/>
            <person name="De Carvalho L.P.S."/>
            <person name="Shen B."/>
        </authorList>
    </citation>
    <scope>NUCLEOTIDE SEQUENCE [LARGE SCALE GENOMIC DNA]</scope>
    <source>
        <strain evidence="3 4">NPDC053399</strain>
    </source>
</reference>
<evidence type="ECO:0000313" key="3">
    <source>
        <dbReference type="EMBL" id="MFI9100932.1"/>
    </source>
</evidence>
<evidence type="ECO:0000259" key="2">
    <source>
        <dbReference type="Pfam" id="PF14024"/>
    </source>
</evidence>
<protein>
    <submittedName>
        <fullName evidence="3">DUF4240 domain-containing protein</fullName>
    </submittedName>
</protein>
<keyword evidence="4" id="KW-1185">Reference proteome</keyword>
<dbReference type="Proteomes" id="UP001614394">
    <property type="component" value="Unassembled WGS sequence"/>
</dbReference>
<dbReference type="EMBL" id="JBITYG010000002">
    <property type="protein sequence ID" value="MFI9100932.1"/>
    <property type="molecule type" value="Genomic_DNA"/>
</dbReference>
<accession>A0ABW8C4V6</accession>
<evidence type="ECO:0000313" key="4">
    <source>
        <dbReference type="Proteomes" id="UP001614394"/>
    </source>
</evidence>
<feature type="region of interest" description="Disordered" evidence="1">
    <location>
        <begin position="159"/>
        <end position="184"/>
    </location>
</feature>
<feature type="compositionally biased region" description="Basic and acidic residues" evidence="1">
    <location>
        <begin position="159"/>
        <end position="175"/>
    </location>
</feature>
<proteinExistence type="predicted"/>
<dbReference type="InterPro" id="IPR025334">
    <property type="entry name" value="DUF4240"/>
</dbReference>
<evidence type="ECO:0000256" key="1">
    <source>
        <dbReference type="SAM" id="MobiDB-lite"/>
    </source>
</evidence>
<dbReference type="Pfam" id="PF14024">
    <property type="entry name" value="DUF4240"/>
    <property type="match status" value="1"/>
</dbReference>
<gene>
    <name evidence="3" type="ORF">ACIGXA_10415</name>
</gene>
<sequence length="200" mass="22158">MDRDAFWALIEECRRRFRGGDERLAWLCGELARRPLEEIVRFQVCLDRVAQDASTEDLWAAAARIFGGRCSDDGFCYFGLWMVGLGREAFERALADPDALADAPEVQRLAGRPRDEWNDDWPEWELLDYVAMEAYERAAGGAEDGAESCEDAFDDAVEARRLNDEGGRDPADGRGEVGGGAGAALGLPRLSRLFPLPARA</sequence>
<comment type="caution">
    <text evidence="3">The sequence shown here is derived from an EMBL/GenBank/DDBJ whole genome shotgun (WGS) entry which is preliminary data.</text>
</comment>
<feature type="domain" description="DUF4240" evidence="2">
    <location>
        <begin position="1"/>
        <end position="137"/>
    </location>
</feature>